<comment type="caution">
    <text evidence="3">The sequence shown here is derived from an EMBL/GenBank/DDBJ whole genome shotgun (WGS) entry which is preliminary data.</text>
</comment>
<feature type="compositionally biased region" description="Low complexity" evidence="1">
    <location>
        <begin position="31"/>
        <end position="40"/>
    </location>
</feature>
<name>A0ABR4D1G8_9HELO</name>
<feature type="region of interest" description="Disordered" evidence="1">
    <location>
        <begin position="1"/>
        <end position="166"/>
    </location>
</feature>
<reference evidence="3 4" key="1">
    <citation type="journal article" date="2024" name="Commun. Biol.">
        <title>Comparative genomic analysis of thermophilic fungi reveals convergent evolutionary adaptations and gene losses.</title>
        <authorList>
            <person name="Steindorff A.S."/>
            <person name="Aguilar-Pontes M.V."/>
            <person name="Robinson A.J."/>
            <person name="Andreopoulos B."/>
            <person name="LaButti K."/>
            <person name="Kuo A."/>
            <person name="Mondo S."/>
            <person name="Riley R."/>
            <person name="Otillar R."/>
            <person name="Haridas S."/>
            <person name="Lipzen A."/>
            <person name="Grimwood J."/>
            <person name="Schmutz J."/>
            <person name="Clum A."/>
            <person name="Reid I.D."/>
            <person name="Moisan M.C."/>
            <person name="Butler G."/>
            <person name="Nguyen T.T.M."/>
            <person name="Dewar K."/>
            <person name="Conant G."/>
            <person name="Drula E."/>
            <person name="Henrissat B."/>
            <person name="Hansel C."/>
            <person name="Singer S."/>
            <person name="Hutchinson M.I."/>
            <person name="de Vries R.P."/>
            <person name="Natvig D.O."/>
            <person name="Powell A.J."/>
            <person name="Tsang A."/>
            <person name="Grigoriev I.V."/>
        </authorList>
    </citation>
    <scope>NUCLEOTIDE SEQUENCE [LARGE SCALE GENOMIC DNA]</scope>
    <source>
        <strain evidence="3 4">CBS 494.80</strain>
    </source>
</reference>
<feature type="compositionally biased region" description="Low complexity" evidence="1">
    <location>
        <begin position="1"/>
        <end position="19"/>
    </location>
</feature>
<proteinExistence type="predicted"/>
<accession>A0ABR4D1G8</accession>
<sequence length="247" mass="25525">MGSSSSKAASKLPSAAAVATKTARKYPTRTPPTSSTTSRSVPGEKAQEPIPQSKQQSGEQIDGATTTSSFESNPDLALSERLKSLGPVQPNPTQSNSSTFHSHSTSTSSFADPSLSASQFQPSKSNPMQTIFPSSQGPPHSRSSGSGSGSGSEDYGLGGSGASGSNPAVSLLTARYRLASEAEIEFAQTGKSTAAVGRQFLDVLTLRQILVLRDEKGVNEGEIERELGLRRGVVGRLGRKGVVGVGS</sequence>
<evidence type="ECO:0000313" key="3">
    <source>
        <dbReference type="EMBL" id="KAL2076015.1"/>
    </source>
</evidence>
<feature type="compositionally biased region" description="Low complexity" evidence="1">
    <location>
        <begin position="93"/>
        <end position="119"/>
    </location>
</feature>
<evidence type="ECO:0000313" key="4">
    <source>
        <dbReference type="Proteomes" id="UP001595075"/>
    </source>
</evidence>
<dbReference type="InterPro" id="IPR054448">
    <property type="entry name" value="HTH_put_ascomycetes"/>
</dbReference>
<feature type="compositionally biased region" description="Polar residues" evidence="1">
    <location>
        <begin position="50"/>
        <end position="72"/>
    </location>
</feature>
<dbReference type="Pfam" id="PF22943">
    <property type="entry name" value="HTH_68"/>
    <property type="match status" value="1"/>
</dbReference>
<dbReference type="Proteomes" id="UP001595075">
    <property type="component" value="Unassembled WGS sequence"/>
</dbReference>
<evidence type="ECO:0000256" key="1">
    <source>
        <dbReference type="SAM" id="MobiDB-lite"/>
    </source>
</evidence>
<evidence type="ECO:0000259" key="2">
    <source>
        <dbReference type="Pfam" id="PF22943"/>
    </source>
</evidence>
<gene>
    <name evidence="3" type="ORF">VTL71DRAFT_958</name>
</gene>
<feature type="domain" description="Helix-turn-helix" evidence="2">
    <location>
        <begin position="200"/>
        <end position="244"/>
    </location>
</feature>
<protein>
    <recommendedName>
        <fullName evidence="2">Helix-turn-helix domain-containing protein</fullName>
    </recommendedName>
</protein>
<organism evidence="3 4">
    <name type="scientific">Oculimacula yallundae</name>
    <dbReference type="NCBI Taxonomy" id="86028"/>
    <lineage>
        <taxon>Eukaryota</taxon>
        <taxon>Fungi</taxon>
        <taxon>Dikarya</taxon>
        <taxon>Ascomycota</taxon>
        <taxon>Pezizomycotina</taxon>
        <taxon>Leotiomycetes</taxon>
        <taxon>Helotiales</taxon>
        <taxon>Ploettnerulaceae</taxon>
        <taxon>Oculimacula</taxon>
    </lineage>
</organism>
<keyword evidence="4" id="KW-1185">Reference proteome</keyword>
<feature type="compositionally biased region" description="Low complexity" evidence="1">
    <location>
        <begin position="133"/>
        <end position="145"/>
    </location>
</feature>
<feature type="compositionally biased region" description="Gly residues" evidence="1">
    <location>
        <begin position="146"/>
        <end position="162"/>
    </location>
</feature>
<dbReference type="EMBL" id="JAZHXI010000001">
    <property type="protein sequence ID" value="KAL2076015.1"/>
    <property type="molecule type" value="Genomic_DNA"/>
</dbReference>
<feature type="compositionally biased region" description="Polar residues" evidence="1">
    <location>
        <begin position="120"/>
        <end position="132"/>
    </location>
</feature>